<gene>
    <name evidence="4" type="ORF">SAMN04487906_2613</name>
</gene>
<feature type="domain" description="HTH LytTR-type" evidence="3">
    <location>
        <begin position="136"/>
        <end position="234"/>
    </location>
</feature>
<dbReference type="SMART" id="SM00850">
    <property type="entry name" value="LytTR"/>
    <property type="match status" value="1"/>
</dbReference>
<name>A0A1I6UP75_9FLAO</name>
<evidence type="ECO:0000259" key="3">
    <source>
        <dbReference type="PROSITE" id="PS50930"/>
    </source>
</evidence>
<dbReference type="SMART" id="SM00448">
    <property type="entry name" value="REC"/>
    <property type="match status" value="1"/>
</dbReference>
<protein>
    <submittedName>
        <fullName evidence="4">Two component transcriptional regulator, LytTR family</fullName>
    </submittedName>
</protein>
<dbReference type="PROSITE" id="PS50110">
    <property type="entry name" value="RESPONSE_REGULATORY"/>
    <property type="match status" value="1"/>
</dbReference>
<feature type="domain" description="Response regulatory" evidence="2">
    <location>
        <begin position="3"/>
        <end position="114"/>
    </location>
</feature>
<dbReference type="InterPro" id="IPR007492">
    <property type="entry name" value="LytTR_DNA-bd_dom"/>
</dbReference>
<dbReference type="PANTHER" id="PTHR37299">
    <property type="entry name" value="TRANSCRIPTIONAL REGULATOR-RELATED"/>
    <property type="match status" value="1"/>
</dbReference>
<dbReference type="Gene3D" id="2.40.50.1020">
    <property type="entry name" value="LytTr DNA-binding domain"/>
    <property type="match status" value="1"/>
</dbReference>
<dbReference type="Pfam" id="PF04397">
    <property type="entry name" value="LytTR"/>
    <property type="match status" value="1"/>
</dbReference>
<dbReference type="InterPro" id="IPR011006">
    <property type="entry name" value="CheY-like_superfamily"/>
</dbReference>
<dbReference type="SUPFAM" id="SSF52172">
    <property type="entry name" value="CheY-like"/>
    <property type="match status" value="1"/>
</dbReference>
<dbReference type="PANTHER" id="PTHR37299:SF1">
    <property type="entry name" value="STAGE 0 SPORULATION PROTEIN A HOMOLOG"/>
    <property type="match status" value="1"/>
</dbReference>
<dbReference type="InterPro" id="IPR001789">
    <property type="entry name" value="Sig_transdc_resp-reg_receiver"/>
</dbReference>
<dbReference type="Pfam" id="PF00072">
    <property type="entry name" value="Response_reg"/>
    <property type="match status" value="1"/>
</dbReference>
<dbReference type="PROSITE" id="PS50930">
    <property type="entry name" value="HTH_LYTTR"/>
    <property type="match status" value="1"/>
</dbReference>
<keyword evidence="1" id="KW-0597">Phosphoprotein</keyword>
<dbReference type="Proteomes" id="UP000183209">
    <property type="component" value="Unassembled WGS sequence"/>
</dbReference>
<feature type="modified residue" description="4-aspartylphosphate" evidence="1">
    <location>
        <position position="54"/>
    </location>
</feature>
<accession>A0A1I6UP75</accession>
<evidence type="ECO:0000256" key="1">
    <source>
        <dbReference type="PROSITE-ProRule" id="PRU00169"/>
    </source>
</evidence>
<evidence type="ECO:0000313" key="5">
    <source>
        <dbReference type="Proteomes" id="UP000183209"/>
    </source>
</evidence>
<evidence type="ECO:0000259" key="2">
    <source>
        <dbReference type="PROSITE" id="PS50110"/>
    </source>
</evidence>
<dbReference type="InterPro" id="IPR046947">
    <property type="entry name" value="LytR-like"/>
</dbReference>
<evidence type="ECO:0000313" key="4">
    <source>
        <dbReference type="EMBL" id="SFT03077.1"/>
    </source>
</evidence>
<dbReference type="OrthoDB" id="2168082at2"/>
<reference evidence="4 5" key="1">
    <citation type="submission" date="2016-10" db="EMBL/GenBank/DDBJ databases">
        <authorList>
            <person name="de Groot N.N."/>
        </authorList>
    </citation>
    <scope>NUCLEOTIDE SEQUENCE [LARGE SCALE GENOMIC DNA]</scope>
    <source>
        <strain evidence="4 5">CGMCC 1.6114</strain>
    </source>
</reference>
<dbReference type="GO" id="GO:0000156">
    <property type="term" value="F:phosphorelay response regulator activity"/>
    <property type="evidence" value="ECO:0007669"/>
    <property type="project" value="InterPro"/>
</dbReference>
<organism evidence="4 5">
    <name type="scientific">Zhouia amylolytica</name>
    <dbReference type="NCBI Taxonomy" id="376730"/>
    <lineage>
        <taxon>Bacteria</taxon>
        <taxon>Pseudomonadati</taxon>
        <taxon>Bacteroidota</taxon>
        <taxon>Flavobacteriia</taxon>
        <taxon>Flavobacteriales</taxon>
        <taxon>Flavobacteriaceae</taxon>
        <taxon>Zhouia</taxon>
    </lineage>
</organism>
<dbReference type="Gene3D" id="3.40.50.2300">
    <property type="match status" value="1"/>
</dbReference>
<dbReference type="RefSeq" id="WP_074979355.1">
    <property type="nucleotide sequence ID" value="NZ_FPAG01000007.1"/>
</dbReference>
<dbReference type="AlphaFoldDB" id="A0A1I6UP75"/>
<proteinExistence type="predicted"/>
<dbReference type="EMBL" id="FPAG01000007">
    <property type="protein sequence ID" value="SFT03077.1"/>
    <property type="molecule type" value="Genomic_DNA"/>
</dbReference>
<dbReference type="GO" id="GO:0003677">
    <property type="term" value="F:DNA binding"/>
    <property type="evidence" value="ECO:0007669"/>
    <property type="project" value="InterPro"/>
</dbReference>
<sequence length="234" mass="26827">MISYIIIDDEPIAHRIIEGYCEHLPQLKKAGNCFNAFEAMQLLNEQQIDLLFLDINMPRLSGLSFIKTLSNPPEIIITTAYKDHALEGYELNVCDYLLKPFSFERFMKAINKVSINITSLSKNGTSTPDDISLKRIFLKGNKRHHQIDIDHILFIEACGNYSKVVLLNESIVCHEKISTLEHMLPSKKFLRVHKSFLVALDHIDIIEGNRILIKQHKIPVGQTYKAAINHLIKH</sequence>